<dbReference type="Proteomes" id="UP000321393">
    <property type="component" value="Unassembled WGS sequence"/>
</dbReference>
<organism evidence="1 3">
    <name type="scientific">Cucumis melo var. makuwa</name>
    <name type="common">Oriental melon</name>
    <dbReference type="NCBI Taxonomy" id="1194695"/>
    <lineage>
        <taxon>Eukaryota</taxon>
        <taxon>Viridiplantae</taxon>
        <taxon>Streptophyta</taxon>
        <taxon>Embryophyta</taxon>
        <taxon>Tracheophyta</taxon>
        <taxon>Spermatophyta</taxon>
        <taxon>Magnoliopsida</taxon>
        <taxon>eudicotyledons</taxon>
        <taxon>Gunneridae</taxon>
        <taxon>Pentapetalae</taxon>
        <taxon>rosids</taxon>
        <taxon>fabids</taxon>
        <taxon>Cucurbitales</taxon>
        <taxon>Cucurbitaceae</taxon>
        <taxon>Benincaseae</taxon>
        <taxon>Cucumis</taxon>
    </lineage>
</organism>
<name>A0A5A7VCV8_CUCMM</name>
<dbReference type="EMBL" id="SSTD01012420">
    <property type="protein sequence ID" value="TYK08710.1"/>
    <property type="molecule type" value="Genomic_DNA"/>
</dbReference>
<protein>
    <submittedName>
        <fullName evidence="1">Uncharacterized protein</fullName>
    </submittedName>
</protein>
<dbReference type="AlphaFoldDB" id="A0A5A7VCV8"/>
<dbReference type="Proteomes" id="UP000321947">
    <property type="component" value="Unassembled WGS sequence"/>
</dbReference>
<sequence>MSVSAKPLKKKKNITSLVEMKTKLAKIQTMKKKKKETLATLSEQVESMIVRNKVDKDQEVDHVDVVAEEFNREIEGNEPIGAKAKS</sequence>
<gene>
    <name evidence="2" type="ORF">E5676_scaffold76G00100</name>
    <name evidence="1" type="ORF">E6C27_scaffold17G001630</name>
</gene>
<dbReference type="EMBL" id="SSTE01001516">
    <property type="protein sequence ID" value="KAA0065468.1"/>
    <property type="molecule type" value="Genomic_DNA"/>
</dbReference>
<evidence type="ECO:0000313" key="3">
    <source>
        <dbReference type="Proteomes" id="UP000321393"/>
    </source>
</evidence>
<evidence type="ECO:0000313" key="4">
    <source>
        <dbReference type="Proteomes" id="UP000321947"/>
    </source>
</evidence>
<evidence type="ECO:0000313" key="2">
    <source>
        <dbReference type="EMBL" id="TYK08710.1"/>
    </source>
</evidence>
<evidence type="ECO:0000313" key="1">
    <source>
        <dbReference type="EMBL" id="KAA0065468.1"/>
    </source>
</evidence>
<accession>A0A5A7VCV8</accession>
<proteinExistence type="predicted"/>
<comment type="caution">
    <text evidence="1">The sequence shown here is derived from an EMBL/GenBank/DDBJ whole genome shotgun (WGS) entry which is preliminary data.</text>
</comment>
<reference evidence="3 4" key="1">
    <citation type="submission" date="2019-08" db="EMBL/GenBank/DDBJ databases">
        <title>Draft genome sequences of two oriental melons (Cucumis melo L. var makuwa).</title>
        <authorList>
            <person name="Kwon S.-Y."/>
        </authorList>
    </citation>
    <scope>NUCLEOTIDE SEQUENCE [LARGE SCALE GENOMIC DNA]</scope>
    <source>
        <strain evidence="4">cv. Chang Bougi</strain>
        <strain evidence="3">cv. SW 3</strain>
        <tissue evidence="1">Leaf</tissue>
    </source>
</reference>